<evidence type="ECO:0000256" key="1">
    <source>
        <dbReference type="ARBA" id="ARBA00004685"/>
    </source>
</evidence>
<keyword evidence="4" id="KW-0472">Membrane</keyword>
<keyword evidence="4" id="KW-0812">Transmembrane</keyword>
<evidence type="ECO:0000256" key="3">
    <source>
        <dbReference type="SAM" id="MobiDB-lite"/>
    </source>
</evidence>
<dbReference type="RefSeq" id="XP_033585321.1">
    <property type="nucleotide sequence ID" value="XM_033735781.1"/>
</dbReference>
<name>A0A6A6PG92_9PEZI</name>
<dbReference type="EMBL" id="MU001643">
    <property type="protein sequence ID" value="KAF2478751.1"/>
    <property type="molecule type" value="Genomic_DNA"/>
</dbReference>
<keyword evidence="6" id="KW-1185">Reference proteome</keyword>
<protein>
    <recommendedName>
        <fullName evidence="7">Tat pathway signal sequence</fullName>
    </recommendedName>
</protein>
<reference evidence="5" key="1">
    <citation type="journal article" date="2020" name="Stud. Mycol.">
        <title>101 Dothideomycetes genomes: a test case for predicting lifestyles and emergence of pathogens.</title>
        <authorList>
            <person name="Haridas S."/>
            <person name="Albert R."/>
            <person name="Binder M."/>
            <person name="Bloem J."/>
            <person name="Labutti K."/>
            <person name="Salamov A."/>
            <person name="Andreopoulos B."/>
            <person name="Baker S."/>
            <person name="Barry K."/>
            <person name="Bills G."/>
            <person name="Bluhm B."/>
            <person name="Cannon C."/>
            <person name="Castanera R."/>
            <person name="Culley D."/>
            <person name="Daum C."/>
            <person name="Ezra D."/>
            <person name="Gonzalez J."/>
            <person name="Henrissat B."/>
            <person name="Kuo A."/>
            <person name="Liang C."/>
            <person name="Lipzen A."/>
            <person name="Lutzoni F."/>
            <person name="Magnuson J."/>
            <person name="Mondo S."/>
            <person name="Nolan M."/>
            <person name="Ohm R."/>
            <person name="Pangilinan J."/>
            <person name="Park H.-J."/>
            <person name="Ramirez L."/>
            <person name="Alfaro M."/>
            <person name="Sun H."/>
            <person name="Tritt A."/>
            <person name="Yoshinaga Y."/>
            <person name="Zwiers L.-H."/>
            <person name="Turgeon B."/>
            <person name="Goodwin S."/>
            <person name="Spatafora J."/>
            <person name="Crous P."/>
            <person name="Grigoriev I."/>
        </authorList>
    </citation>
    <scope>NUCLEOTIDE SEQUENCE</scope>
    <source>
        <strain evidence="5">CBS 113389</strain>
    </source>
</reference>
<proteinExistence type="inferred from homology"/>
<keyword evidence="4" id="KW-1133">Transmembrane helix</keyword>
<accession>A0A6A6PG92</accession>
<dbReference type="PANTHER" id="PTHR33365">
    <property type="entry name" value="YALI0B05434P"/>
    <property type="match status" value="1"/>
</dbReference>
<comment type="similarity">
    <text evidence="2">Belongs to the ustYa family.</text>
</comment>
<dbReference type="OrthoDB" id="3687641at2759"/>
<gene>
    <name evidence="5" type="ORF">BDY17DRAFT_314014</name>
</gene>
<evidence type="ECO:0000256" key="2">
    <source>
        <dbReference type="ARBA" id="ARBA00035112"/>
    </source>
</evidence>
<organism evidence="5 6">
    <name type="scientific">Neohortaea acidophila</name>
    <dbReference type="NCBI Taxonomy" id="245834"/>
    <lineage>
        <taxon>Eukaryota</taxon>
        <taxon>Fungi</taxon>
        <taxon>Dikarya</taxon>
        <taxon>Ascomycota</taxon>
        <taxon>Pezizomycotina</taxon>
        <taxon>Dothideomycetes</taxon>
        <taxon>Dothideomycetidae</taxon>
        <taxon>Mycosphaerellales</taxon>
        <taxon>Teratosphaeriaceae</taxon>
        <taxon>Neohortaea</taxon>
    </lineage>
</organism>
<comment type="pathway">
    <text evidence="1">Mycotoxin biosynthesis.</text>
</comment>
<dbReference type="Proteomes" id="UP000799767">
    <property type="component" value="Unassembled WGS sequence"/>
</dbReference>
<dbReference type="GO" id="GO:0043386">
    <property type="term" value="P:mycotoxin biosynthetic process"/>
    <property type="evidence" value="ECO:0007669"/>
    <property type="project" value="InterPro"/>
</dbReference>
<evidence type="ECO:0000313" key="6">
    <source>
        <dbReference type="Proteomes" id="UP000799767"/>
    </source>
</evidence>
<dbReference type="PANTHER" id="PTHR33365:SF4">
    <property type="entry name" value="CYCLOCHLOROTINE BIOSYNTHESIS PROTEIN O"/>
    <property type="match status" value="1"/>
</dbReference>
<sequence length="299" mass="35173">MSTALYTDRTPLDERRQSHGDEDQALDAEEEKGRLLDAAFFKDYLHASDRRPTKLPWIVASVTTILLVASLIFNVLQWRTDERCIFPTDLPDSRKAIEYEQRTFTGALMYDPDQQKMFRHKDAEVEYFGEPSQELDDAWSDMMRDRISTADEFPPMTEEEAAPYLPELHPLPWDGLYHFEPDMFHSLHCLNEVRTRMAKVLYPNATYKGHDHHYEKFDSRWDDTAHLEHCMDRIRQAIICFGDMTPSPMYHWDGFNIALGRPGAHTCRKWQPIRDWMDERKGGPGTWTPAELKHTEHRE</sequence>
<evidence type="ECO:0000256" key="4">
    <source>
        <dbReference type="SAM" id="Phobius"/>
    </source>
</evidence>
<dbReference type="AlphaFoldDB" id="A0A6A6PG92"/>
<feature type="transmembrane region" description="Helical" evidence="4">
    <location>
        <begin position="55"/>
        <end position="76"/>
    </location>
</feature>
<evidence type="ECO:0008006" key="7">
    <source>
        <dbReference type="Google" id="ProtNLM"/>
    </source>
</evidence>
<dbReference type="Pfam" id="PF11807">
    <property type="entry name" value="UstYa"/>
    <property type="match status" value="1"/>
</dbReference>
<dbReference type="GeneID" id="54476783"/>
<evidence type="ECO:0000313" key="5">
    <source>
        <dbReference type="EMBL" id="KAF2478751.1"/>
    </source>
</evidence>
<feature type="region of interest" description="Disordered" evidence="3">
    <location>
        <begin position="1"/>
        <end position="28"/>
    </location>
</feature>
<feature type="compositionally biased region" description="Basic and acidic residues" evidence="3">
    <location>
        <begin position="10"/>
        <end position="22"/>
    </location>
</feature>
<feature type="region of interest" description="Disordered" evidence="3">
    <location>
        <begin position="280"/>
        <end position="299"/>
    </location>
</feature>
<dbReference type="InterPro" id="IPR021765">
    <property type="entry name" value="UstYa-like"/>
</dbReference>